<dbReference type="InterPro" id="IPR002372">
    <property type="entry name" value="PQQ_rpt_dom"/>
</dbReference>
<dbReference type="InterPro" id="IPR015943">
    <property type="entry name" value="WD40/YVTN_repeat-like_dom_sf"/>
</dbReference>
<dbReference type="PANTHER" id="PTHR34512">
    <property type="entry name" value="CELL SURFACE PROTEIN"/>
    <property type="match status" value="1"/>
</dbReference>
<evidence type="ECO:0000259" key="2">
    <source>
        <dbReference type="Pfam" id="PF13360"/>
    </source>
</evidence>
<dbReference type="EMBL" id="JAEHOE010000011">
    <property type="protein sequence ID" value="KAG2498232.1"/>
    <property type="molecule type" value="Genomic_DNA"/>
</dbReference>
<feature type="domain" description="Pyrrolo-quinoline quinone repeat" evidence="2">
    <location>
        <begin position="18"/>
        <end position="89"/>
    </location>
</feature>
<dbReference type="OrthoDB" id="536707at2759"/>
<dbReference type="PANTHER" id="PTHR34512:SF30">
    <property type="entry name" value="OUTER MEMBRANE PROTEIN ASSEMBLY FACTOR BAMB"/>
    <property type="match status" value="1"/>
</dbReference>
<gene>
    <name evidence="3" type="ORF">HYH03_003982</name>
</gene>
<dbReference type="Pfam" id="PF13360">
    <property type="entry name" value="PQQ_2"/>
    <property type="match status" value="2"/>
</dbReference>
<keyword evidence="4" id="KW-1185">Reference proteome</keyword>
<sequence length="535" mass="54964">MNLICEGGIVYVGCTNTDLVAVNATTGQKVWTLVTGKQLALRYPGYAGFPAFGGGVLYVGAADNTYYAVNGSTGAVLWTYTVDQQHLAASSVALLDGILYGISPHWITETSPTSLIFALNATTGEEVWSRTLVGDKTNEEGMGDVALADGLWFVGTTDGMIQAYSTGPEGGDLVWALQVSEKSVPCLTVSGGIVYGTDGGGSVFAVRYGGDAGLELLWSVNFQPLADALVSIPVRINSYYSPRVLDGRLYYASNQGLVVLNASDGSVLWTDGLRNRLGGSVLLLKHPSADGSGTITQVLYGQYSNQLVSITEECATVEAAFRPPRAPRAAPSILAPPLPPLLPTAAAPTAPPPAATHTLPPPPVQAPPGGGCPICPQPPSCYPSRPAAVGGNTTSLSLSLGLSGLPALLLRNSGGRTAVERAVSGVLVGGGVKSPRVSYNSSKELKGTSAGGAASRLVISMDLKIRTQDEAAAGEALQAAALDGGLASALARELRGAWSVKSGGSGRRRAAPPPAMSLLRPNAVTLVLRPTTRGA</sequence>
<dbReference type="SUPFAM" id="SSF50998">
    <property type="entry name" value="Quinoprotein alcohol dehydrogenase-like"/>
    <property type="match status" value="1"/>
</dbReference>
<reference evidence="3" key="1">
    <citation type="journal article" date="2020" name="bioRxiv">
        <title>Comparative genomics of Chlamydomonas.</title>
        <authorList>
            <person name="Craig R.J."/>
            <person name="Hasan A.R."/>
            <person name="Ness R.W."/>
            <person name="Keightley P.D."/>
        </authorList>
    </citation>
    <scope>NUCLEOTIDE SEQUENCE</scope>
    <source>
        <strain evidence="3">CCAP 11/70</strain>
    </source>
</reference>
<name>A0A835YB59_9CHLO</name>
<dbReference type="InterPro" id="IPR011047">
    <property type="entry name" value="Quinoprotein_ADH-like_sf"/>
</dbReference>
<comment type="caution">
    <text evidence="3">The sequence shown here is derived from an EMBL/GenBank/DDBJ whole genome shotgun (WGS) entry which is preliminary data.</text>
</comment>
<accession>A0A835YB59</accession>
<organism evidence="3 4">
    <name type="scientific">Edaphochlamys debaryana</name>
    <dbReference type="NCBI Taxonomy" id="47281"/>
    <lineage>
        <taxon>Eukaryota</taxon>
        <taxon>Viridiplantae</taxon>
        <taxon>Chlorophyta</taxon>
        <taxon>core chlorophytes</taxon>
        <taxon>Chlorophyceae</taxon>
        <taxon>CS clade</taxon>
        <taxon>Chlamydomonadales</taxon>
        <taxon>Chlamydomonadales incertae sedis</taxon>
        <taxon>Edaphochlamys</taxon>
    </lineage>
</organism>
<evidence type="ECO:0000313" key="3">
    <source>
        <dbReference type="EMBL" id="KAG2498232.1"/>
    </source>
</evidence>
<proteinExistence type="predicted"/>
<dbReference type="Gene3D" id="2.130.10.10">
    <property type="entry name" value="YVTN repeat-like/Quinoprotein amine dehydrogenase"/>
    <property type="match status" value="1"/>
</dbReference>
<dbReference type="InterPro" id="IPR018391">
    <property type="entry name" value="PQQ_b-propeller_rpt"/>
</dbReference>
<dbReference type="Proteomes" id="UP000612055">
    <property type="component" value="Unassembled WGS sequence"/>
</dbReference>
<dbReference type="AlphaFoldDB" id="A0A835YB59"/>
<dbReference type="SMART" id="SM00564">
    <property type="entry name" value="PQQ"/>
    <property type="match status" value="5"/>
</dbReference>
<feature type="region of interest" description="Disordered" evidence="1">
    <location>
        <begin position="340"/>
        <end position="359"/>
    </location>
</feature>
<evidence type="ECO:0000313" key="4">
    <source>
        <dbReference type="Proteomes" id="UP000612055"/>
    </source>
</evidence>
<feature type="domain" description="Pyrrolo-quinoline quinone repeat" evidence="2">
    <location>
        <begin position="115"/>
        <end position="271"/>
    </location>
</feature>
<feature type="compositionally biased region" description="Pro residues" evidence="1">
    <location>
        <begin position="349"/>
        <end position="359"/>
    </location>
</feature>
<protein>
    <recommendedName>
        <fullName evidence="2">Pyrrolo-quinoline quinone repeat domain-containing protein</fullName>
    </recommendedName>
</protein>
<evidence type="ECO:0000256" key="1">
    <source>
        <dbReference type="SAM" id="MobiDB-lite"/>
    </source>
</evidence>